<dbReference type="AlphaFoldDB" id="A0A5A7PP96"/>
<dbReference type="CDD" id="cd22160">
    <property type="entry name" value="F-box_AtFBL13-like"/>
    <property type="match status" value="1"/>
</dbReference>
<dbReference type="PANTHER" id="PTHR34145:SF28">
    <property type="entry name" value="F-BOX DOMAIN-CONTAINING PROTEIN"/>
    <property type="match status" value="1"/>
</dbReference>
<dbReference type="SUPFAM" id="SSF81383">
    <property type="entry name" value="F-box domain"/>
    <property type="match status" value="1"/>
</dbReference>
<name>A0A5A7PP96_STRAF</name>
<dbReference type="InterPro" id="IPR036047">
    <property type="entry name" value="F-box-like_dom_sf"/>
</dbReference>
<dbReference type="InterPro" id="IPR053772">
    <property type="entry name" value="At1g61320/At1g61330-like"/>
</dbReference>
<evidence type="ECO:0000259" key="1">
    <source>
        <dbReference type="PROSITE" id="PS50181"/>
    </source>
</evidence>
<dbReference type="Gene3D" id="3.80.10.10">
    <property type="entry name" value="Ribonuclease Inhibitor"/>
    <property type="match status" value="1"/>
</dbReference>
<organism evidence="2 3">
    <name type="scientific">Striga asiatica</name>
    <name type="common">Asiatic witchweed</name>
    <name type="synonym">Buchnera asiatica</name>
    <dbReference type="NCBI Taxonomy" id="4170"/>
    <lineage>
        <taxon>Eukaryota</taxon>
        <taxon>Viridiplantae</taxon>
        <taxon>Streptophyta</taxon>
        <taxon>Embryophyta</taxon>
        <taxon>Tracheophyta</taxon>
        <taxon>Spermatophyta</taxon>
        <taxon>Magnoliopsida</taxon>
        <taxon>eudicotyledons</taxon>
        <taxon>Gunneridae</taxon>
        <taxon>Pentapetalae</taxon>
        <taxon>asterids</taxon>
        <taxon>lamiids</taxon>
        <taxon>Lamiales</taxon>
        <taxon>Orobanchaceae</taxon>
        <taxon>Buchnereae</taxon>
        <taxon>Striga</taxon>
    </lineage>
</organism>
<evidence type="ECO:0000313" key="2">
    <source>
        <dbReference type="EMBL" id="GER34579.1"/>
    </source>
</evidence>
<protein>
    <submittedName>
        <fullName evidence="2">F-box family protein</fullName>
    </submittedName>
</protein>
<dbReference type="Proteomes" id="UP000325081">
    <property type="component" value="Unassembled WGS sequence"/>
</dbReference>
<gene>
    <name evidence="2" type="ORF">STAS_10817</name>
</gene>
<accession>A0A5A7PP96</accession>
<dbReference type="InterPro" id="IPR001810">
    <property type="entry name" value="F-box_dom"/>
</dbReference>
<dbReference type="Pfam" id="PF00646">
    <property type="entry name" value="F-box"/>
    <property type="match status" value="1"/>
</dbReference>
<keyword evidence="3" id="KW-1185">Reference proteome</keyword>
<dbReference type="InterPro" id="IPR055357">
    <property type="entry name" value="LRR_At1g61320_AtMIF1"/>
</dbReference>
<feature type="domain" description="F-box" evidence="1">
    <location>
        <begin position="41"/>
        <end position="79"/>
    </location>
</feature>
<dbReference type="EMBL" id="BKCP01004916">
    <property type="protein sequence ID" value="GER34579.1"/>
    <property type="molecule type" value="Genomic_DNA"/>
</dbReference>
<dbReference type="OrthoDB" id="904489at2759"/>
<evidence type="ECO:0000313" key="3">
    <source>
        <dbReference type="Proteomes" id="UP000325081"/>
    </source>
</evidence>
<dbReference type="Pfam" id="PF23622">
    <property type="entry name" value="LRR_At1g61320_AtMIF1"/>
    <property type="match status" value="1"/>
</dbReference>
<reference evidence="3" key="1">
    <citation type="journal article" date="2019" name="Curr. Biol.">
        <title>Genome Sequence of Striga asiatica Provides Insight into the Evolution of Plant Parasitism.</title>
        <authorList>
            <person name="Yoshida S."/>
            <person name="Kim S."/>
            <person name="Wafula E.K."/>
            <person name="Tanskanen J."/>
            <person name="Kim Y.M."/>
            <person name="Honaas L."/>
            <person name="Yang Z."/>
            <person name="Spallek T."/>
            <person name="Conn C.E."/>
            <person name="Ichihashi Y."/>
            <person name="Cheong K."/>
            <person name="Cui S."/>
            <person name="Der J.P."/>
            <person name="Gundlach H."/>
            <person name="Jiao Y."/>
            <person name="Hori C."/>
            <person name="Ishida J.K."/>
            <person name="Kasahara H."/>
            <person name="Kiba T."/>
            <person name="Kim M.S."/>
            <person name="Koo N."/>
            <person name="Laohavisit A."/>
            <person name="Lee Y.H."/>
            <person name="Lumba S."/>
            <person name="McCourt P."/>
            <person name="Mortimer J.C."/>
            <person name="Mutuku J.M."/>
            <person name="Nomura T."/>
            <person name="Sasaki-Sekimoto Y."/>
            <person name="Seto Y."/>
            <person name="Wang Y."/>
            <person name="Wakatake T."/>
            <person name="Sakakibara H."/>
            <person name="Demura T."/>
            <person name="Yamaguchi S."/>
            <person name="Yoneyama K."/>
            <person name="Manabe R.I."/>
            <person name="Nelson D.C."/>
            <person name="Schulman A.H."/>
            <person name="Timko M.P."/>
            <person name="dePamphilis C.W."/>
            <person name="Choi D."/>
            <person name="Shirasu K."/>
        </authorList>
    </citation>
    <scope>NUCLEOTIDE SEQUENCE [LARGE SCALE GENOMIC DNA]</scope>
    <source>
        <strain evidence="3">cv. UVA1</strain>
    </source>
</reference>
<dbReference type="InterPro" id="IPR032675">
    <property type="entry name" value="LRR_dom_sf"/>
</dbReference>
<sequence>MKSIAPIVLSTWLTLLTYRIFEYASSRRRRKQIQIRHHPQYDVIGDLPDSVLISILTRLPVEEAVRTSVLSKRWTSLYKFVADLDLRCHHLLLRRHHPPPRPSIFDTAQDMVQVCMHHYYNIDISFSTGILDVSSKYFDSRRCSKIRSLVFCCCLSNSYYRSSKGMFLAFVKYLANTAQVQKLVFQCCCRSCSISCLYFLPWMPGLRYLEFHSSISTAYSPNLYTNNSLRSLRLSKVTLREGALDIILSSCLGLCYLRMNCCEFPSSSRLCICGPNLRLEYLNIDKCIGVQQIKLCASNLVTFEFRSRIARVELVFEHVPRLQSMYYDGFQRDIMYDVRVSLSFVLPPNQLKSLTLDTAYDIYQVSTPGRINTYSNLRQLRLRISRTAYTSMLLGIIPFLQSCPLLHEFHLDTEFVKGDGPNSMRPETAETHSQLKKVEITGFCGSRNEIDFALYILENAICLEQMQISRCPKWHVGFDRWLKCEHKPRWSQQTRENICQQLQGRSLSETARVIIRHSPTYDDTWSRRKTDYDTHFL</sequence>
<dbReference type="PANTHER" id="PTHR34145">
    <property type="entry name" value="OS02G0105600 PROTEIN"/>
    <property type="match status" value="1"/>
</dbReference>
<comment type="caution">
    <text evidence="2">The sequence shown here is derived from an EMBL/GenBank/DDBJ whole genome shotgun (WGS) entry which is preliminary data.</text>
</comment>
<dbReference type="SUPFAM" id="SSF52058">
    <property type="entry name" value="L domain-like"/>
    <property type="match status" value="1"/>
</dbReference>
<dbReference type="InterPro" id="IPR053781">
    <property type="entry name" value="F-box_AtFBL13-like"/>
</dbReference>
<proteinExistence type="predicted"/>
<dbReference type="PROSITE" id="PS50181">
    <property type="entry name" value="FBOX"/>
    <property type="match status" value="1"/>
</dbReference>